<sequence>MRKPLSIILFAALLFPTFAFANEGREELIVNLHKLVWLLGFLIGLILIISAGYKMKVSADAQAHQRNNGVILVTLLAGVIMMNASSALSTYIVTLLGSTAGHCFVLDSSQSAAENCWSADSSGLTGELKTKVEKLSSASTAQAFMENINVIVGIFQVIGLIYFLVGTYGLVSVAKGSSRDNGYGKPIITMIAAALIVDIPHTAEMAISTLEKLGINF</sequence>
<feature type="transmembrane region" description="Helical" evidence="1">
    <location>
        <begin position="69"/>
        <end position="92"/>
    </location>
</feature>
<gene>
    <name evidence="3" type="ORF">ALQ65_03657</name>
</gene>
<dbReference type="RefSeq" id="WP_122234962.1">
    <property type="nucleotide sequence ID" value="NZ_RBOV01000102.1"/>
</dbReference>
<comment type="caution">
    <text evidence="3">The sequence shown here is derived from an EMBL/GenBank/DDBJ whole genome shotgun (WGS) entry which is preliminary data.</text>
</comment>
<evidence type="ECO:0000256" key="2">
    <source>
        <dbReference type="SAM" id="SignalP"/>
    </source>
</evidence>
<evidence type="ECO:0000256" key="1">
    <source>
        <dbReference type="SAM" id="Phobius"/>
    </source>
</evidence>
<proteinExistence type="predicted"/>
<feature type="chain" id="PRO_5017987356" evidence="2">
    <location>
        <begin position="22"/>
        <end position="217"/>
    </location>
</feature>
<organism evidence="3 4">
    <name type="scientific">Pseudomonas syringae pv. coriandricola</name>
    <dbReference type="NCBI Taxonomy" id="264453"/>
    <lineage>
        <taxon>Bacteria</taxon>
        <taxon>Pseudomonadati</taxon>
        <taxon>Pseudomonadota</taxon>
        <taxon>Gammaproteobacteria</taxon>
        <taxon>Pseudomonadales</taxon>
        <taxon>Pseudomonadaceae</taxon>
        <taxon>Pseudomonas</taxon>
    </lineage>
</organism>
<evidence type="ECO:0000313" key="4">
    <source>
        <dbReference type="Proteomes" id="UP000271468"/>
    </source>
</evidence>
<keyword evidence="1" id="KW-1133">Transmembrane helix</keyword>
<protein>
    <submittedName>
        <fullName evidence="3">Uncharacterized protein</fullName>
    </submittedName>
</protein>
<name>A0A3M3JU98_9PSED</name>
<dbReference type="AlphaFoldDB" id="A0A3M3JU98"/>
<keyword evidence="1" id="KW-0812">Transmembrane</keyword>
<dbReference type="EMBL" id="RBOV01000102">
    <property type="protein sequence ID" value="RMN13415.1"/>
    <property type="molecule type" value="Genomic_DNA"/>
</dbReference>
<feature type="transmembrane region" description="Helical" evidence="1">
    <location>
        <begin position="35"/>
        <end position="53"/>
    </location>
</feature>
<feature type="signal peptide" evidence="2">
    <location>
        <begin position="1"/>
        <end position="21"/>
    </location>
</feature>
<keyword evidence="1" id="KW-0472">Membrane</keyword>
<evidence type="ECO:0000313" key="3">
    <source>
        <dbReference type="EMBL" id="RMN13415.1"/>
    </source>
</evidence>
<keyword evidence="2" id="KW-0732">Signal</keyword>
<accession>A0A3M3JU98</accession>
<feature type="transmembrane region" description="Helical" evidence="1">
    <location>
        <begin position="148"/>
        <end position="171"/>
    </location>
</feature>
<dbReference type="Proteomes" id="UP000271468">
    <property type="component" value="Unassembled WGS sequence"/>
</dbReference>
<reference evidence="3 4" key="1">
    <citation type="submission" date="2018-08" db="EMBL/GenBank/DDBJ databases">
        <title>Recombination of ecologically and evolutionarily significant loci maintains genetic cohesion in the Pseudomonas syringae species complex.</title>
        <authorList>
            <person name="Dillon M."/>
            <person name="Thakur S."/>
            <person name="Almeida R.N.D."/>
            <person name="Weir B.S."/>
            <person name="Guttman D.S."/>
        </authorList>
    </citation>
    <scope>NUCLEOTIDE SEQUENCE [LARGE SCALE GENOMIC DNA]</scope>
    <source>
        <strain evidence="3 4">ICMP 12341</strain>
    </source>
</reference>